<comment type="caution">
    <text evidence="1">The sequence shown here is derived from an EMBL/GenBank/DDBJ whole genome shotgun (WGS) entry which is preliminary data.</text>
</comment>
<dbReference type="AlphaFoldDB" id="A0A7L4ZUB4"/>
<organism evidence="1 2">
    <name type="scientific">Hymenobacter busanensis</name>
    <dbReference type="NCBI Taxonomy" id="2607656"/>
    <lineage>
        <taxon>Bacteria</taxon>
        <taxon>Pseudomonadati</taxon>
        <taxon>Bacteroidota</taxon>
        <taxon>Cytophagia</taxon>
        <taxon>Cytophagales</taxon>
        <taxon>Hymenobacteraceae</taxon>
        <taxon>Hymenobacter</taxon>
    </lineage>
</organism>
<evidence type="ECO:0000313" key="1">
    <source>
        <dbReference type="EMBL" id="KAA9327097.1"/>
    </source>
</evidence>
<gene>
    <name evidence="1" type="ORF">F0P96_17820</name>
</gene>
<evidence type="ECO:0000313" key="2">
    <source>
        <dbReference type="Proteomes" id="UP000326380"/>
    </source>
</evidence>
<keyword evidence="2" id="KW-1185">Reference proteome</keyword>
<dbReference type="EMBL" id="VTWU01000007">
    <property type="protein sequence ID" value="KAA9327097.1"/>
    <property type="molecule type" value="Genomic_DNA"/>
</dbReference>
<dbReference type="Proteomes" id="UP000326380">
    <property type="component" value="Unassembled WGS sequence"/>
</dbReference>
<proteinExistence type="predicted"/>
<accession>A0A7L4ZUB4</accession>
<sequence>MKWEDLKVYRPLPKEELRQAFKPFTAAVAAHLAPYGFILLGRKLIRAVNDVMQIIHIDTRGSWMGISATYETGVAVIPYCSDFFRLTSSSELLWQKPIEEIVPGIKNHYRITAEYVLLAEYLAGRIIRDVLPYFNSINTSAQILSHWEDLLPKRRLFPGEAFAYDIVLLYCSLKNNKPDAAIPLLSALRQHLEGKSGNRAEKLGNELDEYRQLVEQDDWKAIHEKLLAAEQLELRKCKLKL</sequence>
<name>A0A7L4ZUB4_9BACT</name>
<reference evidence="1 2" key="1">
    <citation type="submission" date="2019-09" db="EMBL/GenBank/DDBJ databases">
        <title>Genome sequence of Hymenobacter sp. M3.</title>
        <authorList>
            <person name="Srinivasan S."/>
        </authorList>
    </citation>
    <scope>NUCLEOTIDE SEQUENCE [LARGE SCALE GENOMIC DNA]</scope>
    <source>
        <strain evidence="1 2">M3</strain>
    </source>
</reference>
<protein>
    <submittedName>
        <fullName evidence="1">Uncharacterized protein</fullName>
    </submittedName>
</protein>
<dbReference type="RefSeq" id="WP_151080286.1">
    <property type="nucleotide sequence ID" value="NZ_CP047647.1"/>
</dbReference>